<dbReference type="Pfam" id="PF00069">
    <property type="entry name" value="Pkinase"/>
    <property type="match status" value="3"/>
</dbReference>
<feature type="domain" description="Protein kinase" evidence="24">
    <location>
        <begin position="595"/>
        <end position="995"/>
    </location>
</feature>
<dbReference type="PIRSF" id="PIRSF000660">
    <property type="entry name" value="Ser/Thr_PK_GCN2"/>
    <property type="match status" value="1"/>
</dbReference>
<dbReference type="GO" id="GO:1990625">
    <property type="term" value="P:negative regulation of cytoplasmic translational initiation in response to stress"/>
    <property type="evidence" value="ECO:0007669"/>
    <property type="project" value="TreeGrafter"/>
</dbReference>
<dbReference type="CDD" id="cd14012">
    <property type="entry name" value="PK_eIF2AK_GCN2_rpt1"/>
    <property type="match status" value="1"/>
</dbReference>
<evidence type="ECO:0000256" key="18">
    <source>
        <dbReference type="ARBA" id="ARBA00073598"/>
    </source>
</evidence>
<dbReference type="PANTHER" id="PTHR11042">
    <property type="entry name" value="EUKARYOTIC TRANSLATION INITIATION FACTOR 2-ALPHA KINASE EIF2-ALPHA KINASE -RELATED"/>
    <property type="match status" value="1"/>
</dbReference>
<dbReference type="CDD" id="cd23823">
    <property type="entry name" value="RWD_GCN2"/>
    <property type="match status" value="1"/>
</dbReference>
<comment type="subcellular location">
    <subcellularLocation>
        <location evidence="1">Cytoplasm</location>
    </subcellularLocation>
</comment>
<keyword evidence="7" id="KW-0677">Repeat</keyword>
<evidence type="ECO:0000256" key="4">
    <source>
        <dbReference type="ARBA" id="ARBA00022527"/>
    </source>
</evidence>
<dbReference type="InterPro" id="IPR017441">
    <property type="entry name" value="Protein_kinase_ATP_BS"/>
</dbReference>
<dbReference type="PROSITE" id="PS50908">
    <property type="entry name" value="RWD"/>
    <property type="match status" value="1"/>
</dbReference>
<comment type="catalytic activity">
    <reaction evidence="16">
        <text>L-threonyl-[protein] + ATP = O-phospho-L-threonyl-[protein] + ADP + H(+)</text>
        <dbReference type="Rhea" id="RHEA:46608"/>
        <dbReference type="Rhea" id="RHEA-COMP:11060"/>
        <dbReference type="Rhea" id="RHEA-COMP:11605"/>
        <dbReference type="ChEBI" id="CHEBI:15378"/>
        <dbReference type="ChEBI" id="CHEBI:30013"/>
        <dbReference type="ChEBI" id="CHEBI:30616"/>
        <dbReference type="ChEBI" id="CHEBI:61977"/>
        <dbReference type="ChEBI" id="CHEBI:456216"/>
        <dbReference type="EC" id="2.7.11.1"/>
    </reaction>
</comment>
<dbReference type="PROSITE" id="PS00108">
    <property type="entry name" value="PROTEIN_KINASE_ST"/>
    <property type="match status" value="1"/>
</dbReference>
<dbReference type="CDD" id="cd14046">
    <property type="entry name" value="STKc_EIF2AK4_GCN2_rpt2"/>
    <property type="match status" value="1"/>
</dbReference>
<comment type="catalytic activity">
    <reaction evidence="17">
        <text>L-seryl-[protein] + ATP = O-phospho-L-seryl-[protein] + ADP + H(+)</text>
        <dbReference type="Rhea" id="RHEA:17989"/>
        <dbReference type="Rhea" id="RHEA-COMP:9863"/>
        <dbReference type="Rhea" id="RHEA-COMP:11604"/>
        <dbReference type="ChEBI" id="CHEBI:15378"/>
        <dbReference type="ChEBI" id="CHEBI:29999"/>
        <dbReference type="ChEBI" id="CHEBI:30616"/>
        <dbReference type="ChEBI" id="CHEBI:83421"/>
        <dbReference type="ChEBI" id="CHEBI:456216"/>
        <dbReference type="EC" id="2.7.11.1"/>
    </reaction>
</comment>
<evidence type="ECO:0000256" key="8">
    <source>
        <dbReference type="ARBA" id="ARBA00022741"/>
    </source>
</evidence>
<dbReference type="SMART" id="SM00220">
    <property type="entry name" value="S_TKc"/>
    <property type="match status" value="1"/>
</dbReference>
<organism evidence="26 27">
    <name type="scientific">Lachancea dasiensis</name>
    <dbReference type="NCBI Taxonomy" id="1072105"/>
    <lineage>
        <taxon>Eukaryota</taxon>
        <taxon>Fungi</taxon>
        <taxon>Dikarya</taxon>
        <taxon>Ascomycota</taxon>
        <taxon>Saccharomycotina</taxon>
        <taxon>Saccharomycetes</taxon>
        <taxon>Saccharomycetales</taxon>
        <taxon>Saccharomycetaceae</taxon>
        <taxon>Lachancea</taxon>
    </lineage>
</organism>
<feature type="domain" description="Protein kinase" evidence="24">
    <location>
        <begin position="218"/>
        <end position="526"/>
    </location>
</feature>
<evidence type="ECO:0000256" key="11">
    <source>
        <dbReference type="ARBA" id="ARBA00022845"/>
    </source>
</evidence>
<dbReference type="Gene3D" id="3.40.50.800">
    <property type="entry name" value="Anticodon-binding domain"/>
    <property type="match status" value="1"/>
</dbReference>
<dbReference type="GO" id="GO:0005634">
    <property type="term" value="C:nucleus"/>
    <property type="evidence" value="ECO:0007669"/>
    <property type="project" value="TreeGrafter"/>
</dbReference>
<evidence type="ECO:0000256" key="19">
    <source>
        <dbReference type="PIRSR" id="PIRSR000660-1"/>
    </source>
</evidence>
<dbReference type="GO" id="GO:0043023">
    <property type="term" value="F:ribosomal large subunit binding"/>
    <property type="evidence" value="ECO:0007669"/>
    <property type="project" value="EnsemblFungi"/>
</dbReference>
<feature type="binding site" evidence="20">
    <location>
        <begin position="601"/>
        <end position="609"/>
    </location>
    <ligand>
        <name>ATP</name>
        <dbReference type="ChEBI" id="CHEBI:30616"/>
    </ligand>
</feature>
<keyword evidence="8 20" id="KW-0547">Nucleotide-binding</keyword>
<dbReference type="EMBL" id="LT598455">
    <property type="protein sequence ID" value="SCU87953.1"/>
    <property type="molecule type" value="Genomic_DNA"/>
</dbReference>
<dbReference type="OrthoDB" id="341578at2759"/>
<evidence type="ECO:0000256" key="23">
    <source>
        <dbReference type="SAM" id="MobiDB-lite"/>
    </source>
</evidence>
<feature type="coiled-coil region" evidence="22">
    <location>
        <begin position="136"/>
        <end position="172"/>
    </location>
</feature>
<evidence type="ECO:0000256" key="17">
    <source>
        <dbReference type="ARBA" id="ARBA00048679"/>
    </source>
</evidence>
<feature type="domain" description="RWD" evidence="25">
    <location>
        <begin position="17"/>
        <end position="129"/>
    </location>
</feature>
<dbReference type="GO" id="GO:0022626">
    <property type="term" value="C:cytosolic ribosome"/>
    <property type="evidence" value="ECO:0007669"/>
    <property type="project" value="EnsemblFungi"/>
</dbReference>
<dbReference type="FunFam" id="1.10.510.10:FF:001061">
    <property type="entry name" value="eIF-2-alpha kinase GCN2"/>
    <property type="match status" value="1"/>
</dbReference>
<dbReference type="SMART" id="SM00591">
    <property type="entry name" value="RWD"/>
    <property type="match status" value="1"/>
</dbReference>
<dbReference type="GO" id="GO:0140469">
    <property type="term" value="P:GCN2-mediated signaling"/>
    <property type="evidence" value="ECO:0007669"/>
    <property type="project" value="EnsemblFungi"/>
</dbReference>
<dbReference type="GO" id="GO:1903833">
    <property type="term" value="P:positive regulation of cellular response to amino acid starvation"/>
    <property type="evidence" value="ECO:0007669"/>
    <property type="project" value="EnsemblFungi"/>
</dbReference>
<keyword evidence="5" id="KW-0820">tRNA-binding</keyword>
<reference evidence="27" key="1">
    <citation type="submission" date="2016-03" db="EMBL/GenBank/DDBJ databases">
        <authorList>
            <person name="Devillers H."/>
        </authorList>
    </citation>
    <scope>NUCLEOTIDE SEQUENCE [LARGE SCALE GENOMIC DNA]</scope>
</reference>
<dbReference type="PROSITE" id="PS50011">
    <property type="entry name" value="PROTEIN_KINASE_DOM"/>
    <property type="match status" value="2"/>
</dbReference>
<evidence type="ECO:0000256" key="22">
    <source>
        <dbReference type="SAM" id="Coils"/>
    </source>
</evidence>
<evidence type="ECO:0000256" key="2">
    <source>
        <dbReference type="ARBA" id="ARBA00012513"/>
    </source>
</evidence>
<dbReference type="GO" id="GO:0034198">
    <property type="term" value="P:cellular response to amino acid starvation"/>
    <property type="evidence" value="ECO:0007669"/>
    <property type="project" value="EnsemblFungi"/>
</dbReference>
<evidence type="ECO:0000256" key="3">
    <source>
        <dbReference type="ARBA" id="ARBA00022490"/>
    </source>
</evidence>
<proteinExistence type="inferred from homology"/>
<dbReference type="Gene3D" id="3.10.110.10">
    <property type="entry name" value="Ubiquitin Conjugating Enzyme"/>
    <property type="match status" value="1"/>
</dbReference>
<dbReference type="FunFam" id="1.10.510.10:FF:000856">
    <property type="entry name" value="eIF-2-alpha kinase GCN2"/>
    <property type="match status" value="1"/>
</dbReference>
<dbReference type="GO" id="GO:0003725">
    <property type="term" value="F:double-stranded RNA binding"/>
    <property type="evidence" value="ECO:0007669"/>
    <property type="project" value="EnsemblFungi"/>
</dbReference>
<feature type="binding site" evidence="20">
    <location>
        <position position="624"/>
    </location>
    <ligand>
        <name>ATP</name>
        <dbReference type="ChEBI" id="CHEBI:30616"/>
    </ligand>
</feature>
<dbReference type="FunFam" id="3.30.200.20:FF:000379">
    <property type="entry name" value="eIF-2-alpha kinase GCN2"/>
    <property type="match status" value="1"/>
</dbReference>
<accession>A0A1G4JD40</accession>
<sequence>MASHSLSLDQEYEIQKDELEAIKCIYMDDFVNKTVPKSSWDKRPMIQFEISLRSTSQEPAESALTLDISIPANYPQQQPIIKFKNVRNVLGSYLNALQEEFKQIHIRSKGREIIIFEITSLAQEKLDEAQASANTQSLEDERLQRIEGEKMRLEQEENKRKADVEVNRLKEQKLIDEIVRKEIEKRNDDDIFFKHENVVDLDPPNEWVISGQAFVFPKAVRAKLPNNSFYKFKAVVNPKEINLHSDLLGFAKQRLVKPYIPPDSPLASTLTSSDMMDNFFYLLTEVTLDNAYFNTSSGKREISNLEKELETLLKVNHDNISTLLAFSVERTGKNNSTYSWKVRILNEYSPISLVGDVVESVGFVNLATARGWILRLIEGLECLHKHGVVHKHIDLHTINLAKDLDFGTTVPKLLHSGYGFTIVNLLYNHPNKTGLKIQPLHLNWTAPELVKFGNGKPQRKTDIWQLGVSFIQIINGIETTSNFSSPNEFLESTEMNDSLSDFLEKLLEPDHKKRSGPLELMPMKFLRTNLDPTINKLGALDSNHSTNGALALRRNSRSSSSLIQSGQQTRRRSFNIRSRFLSTNPAANSRYATDFEEVAVLGKGAFGQVVKARNALDSRYYAIKKIRHTEEKLSSILSEVMLLASLNHQYVVRYYAAWLEEEFFEEEALSSDDESDGNSYSLELTETDVTTSRSAINPSSNWDFISNSLQASNYPEIVFENSSDEEEDDGSGEEHSDALSERLTSDQSDLQDEICSSKMNGARTMVQTEQEGQYAEADEKSSIVARNIESRPKLRSTLFIQMEYCENRTLYDLIHTENLSSQKEEYWRLFREILDALGYIHSLGIIHRDLKPMNIFIDESRNIKIGDFGLAKNVHKSADILRADSQISVGSNDDLTSAIGTALYVATEVLTGKGNYNEKIDMYSLGIIFFEMIYPFSTGMERVNELKKLRSTAVTFPEDFDDYKLAVEKKIIRQLLDHDPNKRPNAQALLRSGLLPVKHQDDVIKEALRHLADPASPWQQQVRETLFTQPYSITNDILFENSKSNLTPFNQLLKSQMMEEIVKVFKMHGAVENTETSVIFPKAPIYSTQNVYEVLDKGGLVLQLQYDLTYPMARYVAKGPNCVSKQYRVQHVYRPPQQLHSSTEPRRFIEVDFDIVSPSALETYFYDAECMKVVDEIITKLPIFGKTNTIFTINHADILESVFNFCAIDKAQRALVSHMLSQVGFAKSFKDVKNELKSILNISSTSLNDLELFDFRLDFESAKKRLHKVMVDSPHLPKVEESLHHLSKVLSFFKSLKVTRNIVLCPISNYNWSYYKGNIMFQAIYDDEKTRSLIAAGGRYDNLVSLIARPSGGKLKNVQRAVGFNLAWETILVVAQNYFKLAAGKKTKKRSVFLKDTALEWKPTRCEVLVSSFSNVILDTIGVEILNKLWKAGVSADFVRSCYNVDDVVSTAQQDGVNWIILIKQQRYSVASSRRKYKPLRVKKLGSELDVDLDFDEFLAVYQQETGQKSNSNDPLQFPDGGSTIVEEKRWDEFGSNEESVDGSSNASLGGQNAQKVVYIPNMATRAKKSSKKDKWVHEDSARNASRAIMSGLAAAPIIAVDAIRDETLETIAVTSLAQKDEWLRKIFWAGQNSAPRSFATSIYNNLSKEASKGGKWAIIHCNKTGKSCIVDLQR</sequence>
<dbReference type="Gene3D" id="3.30.930.10">
    <property type="entry name" value="Bira Bifunctional Protein, Domain 2"/>
    <property type="match status" value="1"/>
</dbReference>
<dbReference type="InterPro" id="IPR016255">
    <property type="entry name" value="Gcn2"/>
</dbReference>
<dbReference type="GO" id="GO:0005524">
    <property type="term" value="F:ATP binding"/>
    <property type="evidence" value="ECO:0007669"/>
    <property type="project" value="UniProtKB-UniRule"/>
</dbReference>
<dbReference type="GO" id="GO:0004694">
    <property type="term" value="F:eukaryotic translation initiation factor 2alpha kinase activity"/>
    <property type="evidence" value="ECO:0007669"/>
    <property type="project" value="EnsemblFungi"/>
</dbReference>
<dbReference type="SUPFAM" id="SSF55681">
    <property type="entry name" value="Class II aaRS and biotin synthetases"/>
    <property type="match status" value="1"/>
</dbReference>
<keyword evidence="12" id="KW-0694">RNA-binding</keyword>
<dbReference type="Pfam" id="PF12745">
    <property type="entry name" value="HGTP_anticodon2"/>
    <property type="match status" value="1"/>
</dbReference>
<keyword evidence="10 20" id="KW-0067">ATP-binding</keyword>
<evidence type="ECO:0000256" key="10">
    <source>
        <dbReference type="ARBA" id="ARBA00022840"/>
    </source>
</evidence>
<evidence type="ECO:0000313" key="26">
    <source>
        <dbReference type="EMBL" id="SCU87953.1"/>
    </source>
</evidence>
<evidence type="ECO:0000256" key="7">
    <source>
        <dbReference type="ARBA" id="ARBA00022737"/>
    </source>
</evidence>
<protein>
    <recommendedName>
        <fullName evidence="18">eIF-2-alpha kinase GCN2</fullName>
        <ecNumber evidence="2">2.7.11.1</ecNumber>
    </recommendedName>
</protein>
<evidence type="ECO:0000259" key="25">
    <source>
        <dbReference type="PROSITE" id="PS50908"/>
    </source>
</evidence>
<dbReference type="Proteomes" id="UP000190274">
    <property type="component" value="Chromosome E"/>
</dbReference>
<dbReference type="InterPro" id="IPR000719">
    <property type="entry name" value="Prot_kinase_dom"/>
</dbReference>
<evidence type="ECO:0000256" key="20">
    <source>
        <dbReference type="PIRSR" id="PIRSR000660-2"/>
    </source>
</evidence>
<evidence type="ECO:0000256" key="6">
    <source>
        <dbReference type="ARBA" id="ARBA00022679"/>
    </source>
</evidence>
<keyword evidence="22" id="KW-0175">Coiled coil</keyword>
<feature type="compositionally biased region" description="Low complexity" evidence="23">
    <location>
        <begin position="551"/>
        <end position="568"/>
    </location>
</feature>
<dbReference type="PANTHER" id="PTHR11042:SF136">
    <property type="entry name" value="EIF-2-ALPHA KINASE GCN2"/>
    <property type="match status" value="1"/>
</dbReference>
<evidence type="ECO:0000256" key="1">
    <source>
        <dbReference type="ARBA" id="ARBA00004496"/>
    </source>
</evidence>
<evidence type="ECO:0000256" key="16">
    <source>
        <dbReference type="ARBA" id="ARBA00047899"/>
    </source>
</evidence>
<evidence type="ECO:0000256" key="15">
    <source>
        <dbReference type="ARBA" id="ARBA00037982"/>
    </source>
</evidence>
<dbReference type="InterPro" id="IPR011009">
    <property type="entry name" value="Kinase-like_dom_sf"/>
</dbReference>
<dbReference type="GO" id="GO:0015935">
    <property type="term" value="C:small ribosomal subunit"/>
    <property type="evidence" value="ECO:0007669"/>
    <property type="project" value="EnsemblFungi"/>
</dbReference>
<dbReference type="InterPro" id="IPR045864">
    <property type="entry name" value="aa-tRNA-synth_II/BPL/LPL"/>
</dbReference>
<comment type="similarity">
    <text evidence="15">Belongs to the protein kinase superfamily. Ser/Thr protein kinase family. GCN2 subfamily.</text>
</comment>
<dbReference type="InterPro" id="IPR016135">
    <property type="entry name" value="UBQ-conjugating_enzyme/RWD"/>
</dbReference>
<dbReference type="SUPFAM" id="SSF56112">
    <property type="entry name" value="Protein kinase-like (PK-like)"/>
    <property type="match status" value="2"/>
</dbReference>
<evidence type="ECO:0000256" key="9">
    <source>
        <dbReference type="ARBA" id="ARBA00022777"/>
    </source>
</evidence>
<keyword evidence="4" id="KW-0723">Serine/threonine-protein kinase</keyword>
<dbReference type="STRING" id="1266660.A0A1G4JD40"/>
<feature type="active site" description="Proton acceptor" evidence="19">
    <location>
        <position position="849"/>
    </location>
</feature>
<feature type="region of interest" description="Disordered" evidence="23">
    <location>
        <begin position="721"/>
        <end position="750"/>
    </location>
</feature>
<dbReference type="PROSITE" id="PS00107">
    <property type="entry name" value="PROTEIN_KINASE_ATP"/>
    <property type="match status" value="1"/>
</dbReference>
<dbReference type="SUPFAM" id="SSF54495">
    <property type="entry name" value="UBC-like"/>
    <property type="match status" value="1"/>
</dbReference>
<evidence type="ECO:0000256" key="12">
    <source>
        <dbReference type="ARBA" id="ARBA00022884"/>
    </source>
</evidence>
<evidence type="ECO:0000313" key="27">
    <source>
        <dbReference type="Proteomes" id="UP000190274"/>
    </source>
</evidence>
<keyword evidence="13" id="KW-0346">Stress response</keyword>
<keyword evidence="9" id="KW-0418">Kinase</keyword>
<keyword evidence="3" id="KW-0963">Cytoplasm</keyword>
<dbReference type="GO" id="GO:0000049">
    <property type="term" value="F:tRNA binding"/>
    <property type="evidence" value="ECO:0007669"/>
    <property type="project" value="UniProtKB-KW"/>
</dbReference>
<dbReference type="EC" id="2.7.11.1" evidence="2"/>
<keyword evidence="27" id="KW-1185">Reference proteome</keyword>
<name>A0A1G4JD40_9SACH</name>
<feature type="region of interest" description="Disordered" evidence="23">
    <location>
        <begin position="551"/>
        <end position="570"/>
    </location>
</feature>
<evidence type="ECO:0000256" key="5">
    <source>
        <dbReference type="ARBA" id="ARBA00022555"/>
    </source>
</evidence>
<feature type="compositionally biased region" description="Acidic residues" evidence="23">
    <location>
        <begin position="722"/>
        <end position="731"/>
    </location>
</feature>
<feature type="compositionally biased region" description="Basic and acidic residues" evidence="23">
    <location>
        <begin position="732"/>
        <end position="744"/>
    </location>
</feature>
<keyword evidence="6" id="KW-0808">Transferase</keyword>
<dbReference type="InterPro" id="IPR024435">
    <property type="entry name" value="HisRS-related_dom"/>
</dbReference>
<dbReference type="InterPro" id="IPR008271">
    <property type="entry name" value="Ser/Thr_kinase_AS"/>
</dbReference>
<evidence type="ECO:0000259" key="24">
    <source>
        <dbReference type="PROSITE" id="PS50011"/>
    </source>
</evidence>
<dbReference type="InterPro" id="IPR036621">
    <property type="entry name" value="Anticodon-bd_dom_sf"/>
</dbReference>
<dbReference type="GO" id="GO:0071264">
    <property type="term" value="P:positive regulation of translational initiation in response to starvation"/>
    <property type="evidence" value="ECO:0007669"/>
    <property type="project" value="EnsemblFungi"/>
</dbReference>
<dbReference type="InterPro" id="IPR006575">
    <property type="entry name" value="RWD_dom"/>
</dbReference>
<dbReference type="Pfam" id="PF05773">
    <property type="entry name" value="RWD"/>
    <property type="match status" value="1"/>
</dbReference>
<keyword evidence="14" id="KW-0010">Activator</keyword>
<dbReference type="Gene3D" id="3.30.200.20">
    <property type="entry name" value="Phosphorylase Kinase, domain 1"/>
    <property type="match status" value="1"/>
</dbReference>
<evidence type="ECO:0000256" key="13">
    <source>
        <dbReference type="ARBA" id="ARBA00023016"/>
    </source>
</evidence>
<evidence type="ECO:0000256" key="14">
    <source>
        <dbReference type="ARBA" id="ARBA00023159"/>
    </source>
</evidence>
<feature type="binding site" evidence="21">
    <location>
        <position position="625"/>
    </location>
    <ligand>
        <name>ATP</name>
        <dbReference type="ChEBI" id="CHEBI:30616"/>
    </ligand>
</feature>
<dbReference type="InterPro" id="IPR041715">
    <property type="entry name" value="HisRS-like_core"/>
</dbReference>
<dbReference type="Gene3D" id="1.10.510.10">
    <property type="entry name" value="Transferase(Phosphotransferase) domain 1"/>
    <property type="match status" value="2"/>
</dbReference>
<dbReference type="GO" id="GO:0042803">
    <property type="term" value="F:protein homodimerization activity"/>
    <property type="evidence" value="ECO:0007669"/>
    <property type="project" value="EnsemblFungi"/>
</dbReference>
<dbReference type="GO" id="GO:0000077">
    <property type="term" value="P:DNA damage checkpoint signaling"/>
    <property type="evidence" value="ECO:0007669"/>
    <property type="project" value="EnsemblFungi"/>
</dbReference>
<dbReference type="InterPro" id="IPR050339">
    <property type="entry name" value="CC_SR_Kinase"/>
</dbReference>
<dbReference type="GO" id="GO:0031369">
    <property type="term" value="F:translation initiation factor binding"/>
    <property type="evidence" value="ECO:0007669"/>
    <property type="project" value="EnsemblFungi"/>
</dbReference>
<dbReference type="Pfam" id="PF13393">
    <property type="entry name" value="tRNA-synt_His"/>
    <property type="match status" value="1"/>
</dbReference>
<dbReference type="GO" id="GO:0004860">
    <property type="term" value="F:protein kinase inhibitor activity"/>
    <property type="evidence" value="ECO:0007669"/>
    <property type="project" value="EnsemblFungi"/>
</dbReference>
<gene>
    <name evidence="26" type="ORF">LADA_0E07250G</name>
</gene>
<dbReference type="GO" id="GO:0015934">
    <property type="term" value="C:large ribosomal subunit"/>
    <property type="evidence" value="ECO:0007669"/>
    <property type="project" value="EnsemblFungi"/>
</dbReference>
<evidence type="ECO:0000256" key="21">
    <source>
        <dbReference type="PROSITE-ProRule" id="PRU10141"/>
    </source>
</evidence>
<dbReference type="FunFam" id="3.10.110.10:FF:000050">
    <property type="entry name" value="eIF-2-alpha kinase GCN2"/>
    <property type="match status" value="1"/>
</dbReference>
<dbReference type="GO" id="GO:0071232">
    <property type="term" value="P:cellular response to histidine"/>
    <property type="evidence" value="ECO:0007669"/>
    <property type="project" value="EnsemblFungi"/>
</dbReference>
<keyword evidence="11" id="KW-0810">Translation regulation</keyword>